<dbReference type="AlphaFoldDB" id="A0ABD7IKB5"/>
<evidence type="ECO:0000256" key="1">
    <source>
        <dbReference type="SAM" id="Phobius"/>
    </source>
</evidence>
<sequence length="60" mass="6755">MKKISFNPNFFKTLPFWLGILTVVGLIGDPILHYHSSTGPWLAIIIAIILFVAAFIQKNK</sequence>
<evidence type="ECO:0000313" key="3">
    <source>
        <dbReference type="EMBL" id="RMW41864.1"/>
    </source>
</evidence>
<feature type="transmembrane region" description="Helical" evidence="1">
    <location>
        <begin position="38"/>
        <end position="56"/>
    </location>
</feature>
<dbReference type="EMBL" id="RDCJ01000121">
    <property type="protein sequence ID" value="RMW41864.1"/>
    <property type="molecule type" value="Genomic_DNA"/>
</dbReference>
<reference evidence="3 5" key="2">
    <citation type="submission" date="2018-10" db="EMBL/GenBank/DDBJ databases">
        <title>Genome sequences of five Lactobacillus pentosus strains isolated from brines of traditionally fermented spanish-style green table olives and differences between them.</title>
        <authorList>
            <person name="Jimenez Diaz R."/>
        </authorList>
    </citation>
    <scope>NUCLEOTIDE SEQUENCE [LARGE SCALE GENOMIC DNA]</scope>
    <source>
        <strain evidence="3 5">IG10</strain>
    </source>
</reference>
<protein>
    <submittedName>
        <fullName evidence="3">Pirin</fullName>
    </submittedName>
</protein>
<keyword evidence="1" id="KW-0812">Transmembrane</keyword>
<proteinExistence type="predicted"/>
<comment type="caution">
    <text evidence="3">The sequence shown here is derived from an EMBL/GenBank/DDBJ whole genome shotgun (WGS) entry which is preliminary data.</text>
</comment>
<reference evidence="2 4" key="1">
    <citation type="submission" date="2018-03" db="EMBL/GenBank/DDBJ databases">
        <title>Draft Genome Sequences of six Lactobacillus pentosus Strains Isolated from Brines of Traditionally Fermented Spanish-Style Green Table Olives.</title>
        <authorList>
            <person name="Calero-Delgado B."/>
            <person name="Martin-Platero A.M."/>
            <person name="Perez-Pulido A.J."/>
            <person name="Benitez-Cabello A."/>
            <person name="Casimiro-Soriguer C.S."/>
            <person name="Martinez-Bueno M."/>
            <person name="Arroyo-Lopez F.N."/>
            <person name="Rodriguez-Gomez F."/>
            <person name="Bautista-Gallego J."/>
            <person name="Garrido-Fernandez A."/>
            <person name="Jimenez-Diaz R."/>
        </authorList>
    </citation>
    <scope>NUCLEOTIDE SEQUENCE [LARGE SCALE GENOMIC DNA]</scope>
    <source>
        <strain evidence="2 4">IG2</strain>
    </source>
</reference>
<dbReference type="Proteomes" id="UP000238378">
    <property type="component" value="Unassembled WGS sequence"/>
</dbReference>
<evidence type="ECO:0000313" key="4">
    <source>
        <dbReference type="Proteomes" id="UP000238378"/>
    </source>
</evidence>
<gene>
    <name evidence="2" type="ORF">C6Y08_19860</name>
    <name evidence="3" type="ORF">D6U18_17905</name>
</gene>
<organism evidence="3 5">
    <name type="scientific">Lactiplantibacillus pentosus</name>
    <name type="common">Lactobacillus pentosus</name>
    <dbReference type="NCBI Taxonomy" id="1589"/>
    <lineage>
        <taxon>Bacteria</taxon>
        <taxon>Bacillati</taxon>
        <taxon>Bacillota</taxon>
        <taxon>Bacilli</taxon>
        <taxon>Lactobacillales</taxon>
        <taxon>Lactobacillaceae</taxon>
        <taxon>Lactiplantibacillus</taxon>
    </lineage>
</organism>
<evidence type="ECO:0000313" key="5">
    <source>
        <dbReference type="Proteomes" id="UP000276249"/>
    </source>
</evidence>
<accession>A0ABD7IKB5</accession>
<keyword evidence="1" id="KW-1133">Transmembrane helix</keyword>
<keyword evidence="1" id="KW-0472">Membrane</keyword>
<evidence type="ECO:0000313" key="2">
    <source>
        <dbReference type="EMBL" id="PRO84695.1"/>
    </source>
</evidence>
<dbReference type="EMBL" id="PVOB01000459">
    <property type="protein sequence ID" value="PRO84695.1"/>
    <property type="molecule type" value="Genomic_DNA"/>
</dbReference>
<name>A0ABD7IKB5_LACPE</name>
<keyword evidence="4" id="KW-1185">Reference proteome</keyword>
<dbReference type="Proteomes" id="UP000276249">
    <property type="component" value="Unassembled WGS sequence"/>
</dbReference>